<dbReference type="PANTHER" id="PTHR13318:SF247">
    <property type="entry name" value="GH16156P"/>
    <property type="match status" value="1"/>
</dbReference>
<dbReference type="Pfam" id="PF25372">
    <property type="entry name" value="DUF7885"/>
    <property type="match status" value="2"/>
</dbReference>
<dbReference type="PANTHER" id="PTHR13318">
    <property type="entry name" value="PARTNER OF PAIRED, ISOFORM B-RELATED"/>
    <property type="match status" value="1"/>
</dbReference>
<name>A0A9P0AI98_BEMTA</name>
<organism evidence="4 5">
    <name type="scientific">Bemisia tabaci</name>
    <name type="common">Sweetpotato whitefly</name>
    <name type="synonym">Aleurodes tabaci</name>
    <dbReference type="NCBI Taxonomy" id="7038"/>
    <lineage>
        <taxon>Eukaryota</taxon>
        <taxon>Metazoa</taxon>
        <taxon>Ecdysozoa</taxon>
        <taxon>Arthropoda</taxon>
        <taxon>Hexapoda</taxon>
        <taxon>Insecta</taxon>
        <taxon>Pterygota</taxon>
        <taxon>Neoptera</taxon>
        <taxon>Paraneoptera</taxon>
        <taxon>Hemiptera</taxon>
        <taxon>Sternorrhyncha</taxon>
        <taxon>Aleyrodoidea</taxon>
        <taxon>Aleyrodidae</taxon>
        <taxon>Aleyrodinae</taxon>
        <taxon>Bemisia</taxon>
    </lineage>
</organism>
<dbReference type="InterPro" id="IPR032675">
    <property type="entry name" value="LRR_dom_sf"/>
</dbReference>
<feature type="domain" description="F-box/LRR-repeat protein 15-like leucin rich repeat" evidence="3">
    <location>
        <begin position="500"/>
        <end position="648"/>
    </location>
</feature>
<dbReference type="SUPFAM" id="SSF52047">
    <property type="entry name" value="RNI-like"/>
    <property type="match status" value="2"/>
</dbReference>
<evidence type="ECO:0000259" key="2">
    <source>
        <dbReference type="Pfam" id="PF12937"/>
    </source>
</evidence>
<evidence type="ECO:0000313" key="5">
    <source>
        <dbReference type="Proteomes" id="UP001152759"/>
    </source>
</evidence>
<dbReference type="EMBL" id="OU963867">
    <property type="protein sequence ID" value="CAH0392387.1"/>
    <property type="molecule type" value="Genomic_DNA"/>
</dbReference>
<protein>
    <recommendedName>
        <fullName evidence="6">F-box domain-containing protein</fullName>
    </recommendedName>
</protein>
<dbReference type="GO" id="GO:0019005">
    <property type="term" value="C:SCF ubiquitin ligase complex"/>
    <property type="evidence" value="ECO:0007669"/>
    <property type="project" value="TreeGrafter"/>
</dbReference>
<dbReference type="SUPFAM" id="SSF81383">
    <property type="entry name" value="F-box domain"/>
    <property type="match status" value="1"/>
</dbReference>
<dbReference type="SMART" id="SM00367">
    <property type="entry name" value="LRR_CC"/>
    <property type="match status" value="12"/>
</dbReference>
<dbReference type="SMART" id="SM00368">
    <property type="entry name" value="LRR_RI"/>
    <property type="match status" value="3"/>
</dbReference>
<dbReference type="AlphaFoldDB" id="A0A9P0AI98"/>
<evidence type="ECO:0000259" key="3">
    <source>
        <dbReference type="Pfam" id="PF25372"/>
    </source>
</evidence>
<proteinExistence type="predicted"/>
<reference evidence="4" key="1">
    <citation type="submission" date="2021-12" db="EMBL/GenBank/DDBJ databases">
        <authorList>
            <person name="King R."/>
        </authorList>
    </citation>
    <scope>NUCLEOTIDE SEQUENCE</scope>
</reference>
<dbReference type="KEGG" id="btab:109042900"/>
<dbReference type="GO" id="GO:0031146">
    <property type="term" value="P:SCF-dependent proteasomal ubiquitin-dependent protein catabolic process"/>
    <property type="evidence" value="ECO:0007669"/>
    <property type="project" value="TreeGrafter"/>
</dbReference>
<feature type="domain" description="F-box/LRR-repeat protein 15-like leucin rich repeat" evidence="3">
    <location>
        <begin position="279"/>
        <end position="453"/>
    </location>
</feature>
<dbReference type="Proteomes" id="UP001152759">
    <property type="component" value="Chromosome 6"/>
</dbReference>
<dbReference type="InterPro" id="IPR006553">
    <property type="entry name" value="Leu-rich_rpt_Cys-con_subtyp"/>
</dbReference>
<keyword evidence="5" id="KW-1185">Reference proteome</keyword>
<evidence type="ECO:0000256" key="1">
    <source>
        <dbReference type="ARBA" id="ARBA00022786"/>
    </source>
</evidence>
<dbReference type="InterPro" id="IPR001810">
    <property type="entry name" value="F-box_dom"/>
</dbReference>
<keyword evidence="1" id="KW-0833">Ubl conjugation pathway</keyword>
<dbReference type="InterPro" id="IPR057207">
    <property type="entry name" value="FBXL15_LRR"/>
</dbReference>
<dbReference type="Pfam" id="PF12937">
    <property type="entry name" value="F-box-like"/>
    <property type="match status" value="1"/>
</dbReference>
<accession>A0A9P0AI98</accession>
<feature type="domain" description="F-box" evidence="2">
    <location>
        <begin position="25"/>
        <end position="69"/>
    </location>
</feature>
<evidence type="ECO:0000313" key="4">
    <source>
        <dbReference type="EMBL" id="CAH0392387.1"/>
    </source>
</evidence>
<sequence length="677" mass="75791">MPDNELVPQSKESHNDLCLEPPELPALPVEVITHILKFLPYSDRKCAGLVNHLWLEASLDPCFVWRQVVIFDHVTLQDNAPPLTIIRNSSRLYHHFVFTDLEICLKMSNFWEERGPEIHSLVINRCDIVERQFVNILMACPNLETLELECCSELLMSGRLFDDAATLSALSGRLAKLKNLKIVTNRYLSDALFNRFIAIAPNVEMLSLAVCPISFHPGLYKKFYSSHVLEKEEAPSENVLTFCNVLRCLIKRAPTIKSLDFTCTLVDSTALTEVAALPNLNLESISLVTCDQLSNSGILALTQHQKSLRVLDLSSCSRITDVALISICDSLKMLVELSVRNCRAITDLGASNFWKLTSLEKLDFSQCESVTSEGVQNGLCKNQNKTLKSLKMASMSLVDDQTIIKLAECLPNLVHLDLSYCFNAVTDLSVQAIFQHQIWLRVLKLTGCDDVSDAGFTGMSVATSSRVPELEHRDENPLRISLGSRAEEEIMKDAKRKKAVQKMCELNLSEVKSLARLRGLRELNLNGCNKITDVSLEYAFKFPELQILDLSKCQQITHHGLKFVGLHNPSLEAITLCECFNLTDEGVVLLSKSLRRLKTLNLEGCKQLTDRSIESIIDHCNSLQNLNIRHCSKMTSPNVSRLSSSMHSLQTLFASPQSTSSDFQCPTPPPIPFGKKL</sequence>
<gene>
    <name evidence="4" type="ORF">BEMITA_LOCUS10913</name>
</gene>
<dbReference type="InterPro" id="IPR036047">
    <property type="entry name" value="F-box-like_dom_sf"/>
</dbReference>
<dbReference type="Gene3D" id="3.80.10.10">
    <property type="entry name" value="Ribonuclease Inhibitor"/>
    <property type="match status" value="4"/>
</dbReference>
<evidence type="ECO:0008006" key="6">
    <source>
        <dbReference type="Google" id="ProtNLM"/>
    </source>
</evidence>